<dbReference type="EMBL" id="JAPDNT010000003">
    <property type="protein sequence ID" value="MCW3474450.1"/>
    <property type="molecule type" value="Genomic_DNA"/>
</dbReference>
<evidence type="ECO:0000313" key="4">
    <source>
        <dbReference type="Proteomes" id="UP001165679"/>
    </source>
</evidence>
<evidence type="ECO:0000259" key="2">
    <source>
        <dbReference type="Pfam" id="PF09098"/>
    </source>
</evidence>
<dbReference type="GO" id="GO:0020037">
    <property type="term" value="F:heme binding"/>
    <property type="evidence" value="ECO:0007669"/>
    <property type="project" value="InterPro"/>
</dbReference>
<feature type="signal peptide" evidence="1">
    <location>
        <begin position="1"/>
        <end position="22"/>
    </location>
</feature>
<comment type="caution">
    <text evidence="3">The sequence shown here is derived from an EMBL/GenBank/DDBJ whole genome shotgun (WGS) entry which is preliminary data.</text>
</comment>
<evidence type="ECO:0000313" key="3">
    <source>
        <dbReference type="EMBL" id="MCW3474450.1"/>
    </source>
</evidence>
<feature type="domain" description="Quinohemoprotein amine dehydrogenase alpha subunit haem binding" evidence="2">
    <location>
        <begin position="33"/>
        <end position="96"/>
    </location>
</feature>
<dbReference type="RefSeq" id="WP_264713085.1">
    <property type="nucleotide sequence ID" value="NZ_JAPDNT010000003.1"/>
</dbReference>
<keyword evidence="1" id="KW-0732">Signal</keyword>
<protein>
    <recommendedName>
        <fullName evidence="2">Quinohemoprotein amine dehydrogenase alpha subunit haem binding domain-containing protein</fullName>
    </recommendedName>
</protein>
<reference evidence="3" key="2">
    <citation type="submission" date="2022-10" db="EMBL/GenBank/DDBJ databases">
        <authorList>
            <person name="Trinh H.N."/>
        </authorList>
    </citation>
    <scope>NUCLEOTIDE SEQUENCE</scope>
    <source>
        <strain evidence="3">RN2-1</strain>
    </source>
</reference>
<dbReference type="Pfam" id="PF09098">
    <property type="entry name" value="Dehyd-heme_bind"/>
    <property type="match status" value="1"/>
</dbReference>
<dbReference type="InterPro" id="IPR015182">
    <property type="entry name" value="QH-AmDH_asu_heme-bd_dom"/>
</dbReference>
<dbReference type="AlphaFoldDB" id="A0AA41YKT9"/>
<keyword evidence="4" id="KW-1185">Reference proteome</keyword>
<reference evidence="3" key="1">
    <citation type="submission" date="2022-09" db="EMBL/GenBank/DDBJ databases">
        <title>Rhodovastum sp. nov. RN2-1 isolated from soil in Seongnam, South Korea.</title>
        <authorList>
            <person name="Le N.T."/>
        </authorList>
    </citation>
    <scope>NUCLEOTIDE SEQUENCE</scope>
    <source>
        <strain evidence="3">RN2-1</strain>
    </source>
</reference>
<evidence type="ECO:0000256" key="1">
    <source>
        <dbReference type="SAM" id="SignalP"/>
    </source>
</evidence>
<sequence>MRRYAMLAALLATVSAPIAARAEEPVDLKPGPGREVVEMRCNACHSLDYIRMNSPFLTPDAWKAEVTKMRTAFGAPVEDAEVAAILQYLTTAYGAPPS</sequence>
<dbReference type="Proteomes" id="UP001165679">
    <property type="component" value="Unassembled WGS sequence"/>
</dbReference>
<proteinExistence type="predicted"/>
<feature type="chain" id="PRO_5041249644" description="Quinohemoprotein amine dehydrogenase alpha subunit haem binding domain-containing protein" evidence="1">
    <location>
        <begin position="23"/>
        <end position="98"/>
    </location>
</feature>
<gene>
    <name evidence="3" type="ORF">OL599_07625</name>
</gene>
<dbReference type="InterPro" id="IPR036909">
    <property type="entry name" value="Cyt_c-like_dom_sf"/>
</dbReference>
<dbReference type="GO" id="GO:0009055">
    <property type="term" value="F:electron transfer activity"/>
    <property type="evidence" value="ECO:0007669"/>
    <property type="project" value="InterPro"/>
</dbReference>
<accession>A0AA41YKT9</accession>
<dbReference type="SUPFAM" id="SSF46626">
    <property type="entry name" value="Cytochrome c"/>
    <property type="match status" value="1"/>
</dbReference>
<dbReference type="Gene3D" id="1.10.760.10">
    <property type="entry name" value="Cytochrome c-like domain"/>
    <property type="match status" value="1"/>
</dbReference>
<name>A0AA41YKT9_9PROT</name>
<organism evidence="3 4">
    <name type="scientific">Limobrevibacterium gyesilva</name>
    <dbReference type="NCBI Taxonomy" id="2991712"/>
    <lineage>
        <taxon>Bacteria</taxon>
        <taxon>Pseudomonadati</taxon>
        <taxon>Pseudomonadota</taxon>
        <taxon>Alphaproteobacteria</taxon>
        <taxon>Acetobacterales</taxon>
        <taxon>Acetobacteraceae</taxon>
        <taxon>Limobrevibacterium</taxon>
    </lineage>
</organism>